<evidence type="ECO:0000259" key="5">
    <source>
        <dbReference type="PROSITE" id="PS50002"/>
    </source>
</evidence>
<name>A0A1E4SEI5_9ASCO</name>
<keyword evidence="4" id="KW-0472">Membrane</keyword>
<reference evidence="7" key="1">
    <citation type="submission" date="2016-05" db="EMBL/GenBank/DDBJ databases">
        <title>Comparative genomics of biotechnologically important yeasts.</title>
        <authorList>
            <consortium name="DOE Joint Genome Institute"/>
            <person name="Riley R."/>
            <person name="Haridas S."/>
            <person name="Wolfe K.H."/>
            <person name="Lopes M.R."/>
            <person name="Hittinger C.T."/>
            <person name="Goker M."/>
            <person name="Salamov A."/>
            <person name="Wisecaver J."/>
            <person name="Long T.M."/>
            <person name="Aerts A.L."/>
            <person name="Barry K."/>
            <person name="Choi C."/>
            <person name="Clum A."/>
            <person name="Coughlan A.Y."/>
            <person name="Deshpande S."/>
            <person name="Douglass A.P."/>
            <person name="Hanson S.J."/>
            <person name="Klenk H.-P."/>
            <person name="Labutti K."/>
            <person name="Lapidus A."/>
            <person name="Lindquist E."/>
            <person name="Lipzen A."/>
            <person name="Meier-Kolthoff J.P."/>
            <person name="Ohm R.A."/>
            <person name="Otillar R.P."/>
            <person name="Pangilinan J."/>
            <person name="Peng Y."/>
            <person name="Rokas A."/>
            <person name="Rosa C.A."/>
            <person name="Scheuner C."/>
            <person name="Sibirny A.A."/>
            <person name="Slot J.C."/>
            <person name="Stielow J.B."/>
            <person name="Sun H."/>
            <person name="Kurtzman C.P."/>
            <person name="Blackwell M."/>
            <person name="Grigoriev I.V."/>
            <person name="Jeffries T.W."/>
        </authorList>
    </citation>
    <scope>NUCLEOTIDE SEQUENCE [LARGE SCALE GENOMIC DNA]</scope>
    <source>
        <strain evidence="7">NRRL Y-17324</strain>
    </source>
</reference>
<evidence type="ECO:0000256" key="3">
    <source>
        <dbReference type="SAM" id="MobiDB-lite"/>
    </source>
</evidence>
<feature type="region of interest" description="Disordered" evidence="3">
    <location>
        <begin position="49"/>
        <end position="97"/>
    </location>
</feature>
<keyword evidence="4" id="KW-1133">Transmembrane helix</keyword>
<evidence type="ECO:0000313" key="7">
    <source>
        <dbReference type="Proteomes" id="UP000094285"/>
    </source>
</evidence>
<dbReference type="Pfam" id="PF14604">
    <property type="entry name" value="SH3_9"/>
    <property type="match status" value="1"/>
</dbReference>
<evidence type="ECO:0000256" key="2">
    <source>
        <dbReference type="PROSITE-ProRule" id="PRU00192"/>
    </source>
</evidence>
<gene>
    <name evidence="6" type="ORF">CANTADRAFT_23055</name>
</gene>
<dbReference type="PROSITE" id="PS50002">
    <property type="entry name" value="SH3"/>
    <property type="match status" value="1"/>
</dbReference>
<evidence type="ECO:0000256" key="4">
    <source>
        <dbReference type="SAM" id="Phobius"/>
    </source>
</evidence>
<dbReference type="OrthoDB" id="5340910at2759"/>
<sequence>MSSNEDLTILLTMTSTYTISTSLSSTPPVGITTITSIYTKQLVTLATRTSTSTQSLPSPSQSTSYLAGPSVTASTTSNSTSNTMSNTTSNVPSPLAMPEPKKVSNSLTLGLSIGIPVAIVSLFVLVLVGLFMYKRTKSSLFSPQNDKMKSENPYLQIESLKNHTTLESSLDHKPQPLNLVQDPSRSLKRQSIMYYVKDRLSRHFKDDDLELGSLPKAGISPMLLKKFKLRARENGLEGYEDTGPLSRSHKLNLVSIVSEEKPSKQCMVKRPYTKKLADELSVEVGDFAVLLAEYSDGWCRVRRGDVEGMVPQVCLTSL</sequence>
<dbReference type="InterPro" id="IPR001452">
    <property type="entry name" value="SH3_domain"/>
</dbReference>
<feature type="compositionally biased region" description="Low complexity" evidence="3">
    <location>
        <begin position="49"/>
        <end position="90"/>
    </location>
</feature>
<dbReference type="Proteomes" id="UP000094285">
    <property type="component" value="Unassembled WGS sequence"/>
</dbReference>
<protein>
    <recommendedName>
        <fullName evidence="5">SH3 domain-containing protein</fullName>
    </recommendedName>
</protein>
<proteinExistence type="predicted"/>
<evidence type="ECO:0000313" key="6">
    <source>
        <dbReference type="EMBL" id="ODV77939.1"/>
    </source>
</evidence>
<keyword evidence="7" id="KW-1185">Reference proteome</keyword>
<dbReference type="STRING" id="984487.A0A1E4SEI5"/>
<accession>A0A1E4SEI5</accession>
<evidence type="ECO:0000256" key="1">
    <source>
        <dbReference type="ARBA" id="ARBA00022443"/>
    </source>
</evidence>
<dbReference type="AlphaFoldDB" id="A0A1E4SEI5"/>
<feature type="transmembrane region" description="Helical" evidence="4">
    <location>
        <begin position="107"/>
        <end position="133"/>
    </location>
</feature>
<dbReference type="SUPFAM" id="SSF50044">
    <property type="entry name" value="SH3-domain"/>
    <property type="match status" value="1"/>
</dbReference>
<dbReference type="Gene3D" id="2.30.30.40">
    <property type="entry name" value="SH3 Domains"/>
    <property type="match status" value="1"/>
</dbReference>
<dbReference type="GeneID" id="30981053"/>
<keyword evidence="4" id="KW-0812">Transmembrane</keyword>
<dbReference type="EMBL" id="KV453914">
    <property type="protein sequence ID" value="ODV77939.1"/>
    <property type="molecule type" value="Genomic_DNA"/>
</dbReference>
<dbReference type="InterPro" id="IPR036028">
    <property type="entry name" value="SH3-like_dom_sf"/>
</dbReference>
<dbReference type="RefSeq" id="XP_020063061.1">
    <property type="nucleotide sequence ID" value="XM_020206916.1"/>
</dbReference>
<feature type="domain" description="SH3" evidence="5">
    <location>
        <begin position="261"/>
        <end position="318"/>
    </location>
</feature>
<organism evidence="6 7">
    <name type="scientific">Suhomyces tanzawaensis NRRL Y-17324</name>
    <dbReference type="NCBI Taxonomy" id="984487"/>
    <lineage>
        <taxon>Eukaryota</taxon>
        <taxon>Fungi</taxon>
        <taxon>Dikarya</taxon>
        <taxon>Ascomycota</taxon>
        <taxon>Saccharomycotina</taxon>
        <taxon>Pichiomycetes</taxon>
        <taxon>Debaryomycetaceae</taxon>
        <taxon>Suhomyces</taxon>
    </lineage>
</organism>
<keyword evidence="1 2" id="KW-0728">SH3 domain</keyword>